<dbReference type="GO" id="GO:0005783">
    <property type="term" value="C:endoplasmic reticulum"/>
    <property type="evidence" value="ECO:0007669"/>
    <property type="project" value="InterPro"/>
</dbReference>
<evidence type="ECO:0000256" key="2">
    <source>
        <dbReference type="ARBA" id="ARBA00004906"/>
    </source>
</evidence>
<dbReference type="GO" id="GO:0061630">
    <property type="term" value="F:ubiquitin protein ligase activity"/>
    <property type="evidence" value="ECO:0007669"/>
    <property type="project" value="UniProtKB-EC"/>
</dbReference>
<dbReference type="SUPFAM" id="SSF57850">
    <property type="entry name" value="RING/U-box"/>
    <property type="match status" value="1"/>
</dbReference>
<dbReference type="RefSeq" id="XP_018497141.1">
    <property type="nucleotide sequence ID" value="XM_018641625.1"/>
</dbReference>
<proteinExistence type="predicted"/>
<evidence type="ECO:0000256" key="5">
    <source>
        <dbReference type="ARBA" id="ARBA00022771"/>
    </source>
</evidence>
<keyword evidence="4" id="KW-0808">Transferase</keyword>
<keyword evidence="10" id="KW-1185">Reference proteome</keyword>
<dbReference type="InterPro" id="IPR013083">
    <property type="entry name" value="Znf_RING/FYVE/PHD"/>
</dbReference>
<dbReference type="InterPro" id="IPR001841">
    <property type="entry name" value="Znf_RING"/>
</dbReference>
<dbReference type="PROSITE" id="PS50089">
    <property type="entry name" value="ZF_RING_2"/>
    <property type="match status" value="1"/>
</dbReference>
<feature type="domain" description="RING-type" evidence="9">
    <location>
        <begin position="115"/>
        <end position="156"/>
    </location>
</feature>
<dbReference type="EC" id="2.3.2.27" evidence="3"/>
<sequence length="196" mass="21192">MSAAKLGPRRTERQRSDEAVELLQAIPREGRADVSVNIQVPAIGQRAEEGVPAEGVGEQAIEEAAQAIEDAEQAVDGVEQGVEVGEQVIQAEEHPIEQEDGQVPQRGADLARWQCTICLDEARNAVVTTCGHLSCWGCPYGWVTEGTMGQCCPLCRSRINIFRSTPIYGSETDDAGQAEGIPQRPGAVYVPRRELP</sequence>
<evidence type="ECO:0000256" key="4">
    <source>
        <dbReference type="ARBA" id="ARBA00022679"/>
    </source>
</evidence>
<comment type="catalytic activity">
    <reaction evidence="1">
        <text>S-ubiquitinyl-[E2 ubiquitin-conjugating enzyme]-L-cysteine + [acceptor protein]-L-lysine = [E2 ubiquitin-conjugating enzyme]-L-cysteine + N(6)-ubiquitinyl-[acceptor protein]-L-lysine.</text>
        <dbReference type="EC" id="2.3.2.27"/>
    </reaction>
</comment>
<evidence type="ECO:0000256" key="6">
    <source>
        <dbReference type="ARBA" id="ARBA00022786"/>
    </source>
</evidence>
<dbReference type="Pfam" id="PF13920">
    <property type="entry name" value="zf-C3HC4_3"/>
    <property type="match status" value="1"/>
</dbReference>
<evidence type="ECO:0000256" key="8">
    <source>
        <dbReference type="PROSITE-ProRule" id="PRU00175"/>
    </source>
</evidence>
<name>A0AAJ7L847_9ACAR</name>
<protein>
    <recommendedName>
        <fullName evidence="3">RING-type E3 ubiquitin transferase</fullName>
        <ecNumber evidence="3">2.3.2.27</ecNumber>
    </recommendedName>
</protein>
<accession>A0AAJ7L847</accession>
<keyword evidence="7" id="KW-0862">Zinc</keyword>
<dbReference type="SMART" id="SM00184">
    <property type="entry name" value="RING"/>
    <property type="match status" value="1"/>
</dbReference>
<dbReference type="InterPro" id="IPR045103">
    <property type="entry name" value="RNF5/RNF185-like"/>
</dbReference>
<evidence type="ECO:0000313" key="11">
    <source>
        <dbReference type="RefSeq" id="XP_018497141.1"/>
    </source>
</evidence>
<keyword evidence="5 8" id="KW-0863">Zinc-finger</keyword>
<dbReference type="GO" id="GO:0006511">
    <property type="term" value="P:ubiquitin-dependent protein catabolic process"/>
    <property type="evidence" value="ECO:0007669"/>
    <property type="project" value="InterPro"/>
</dbReference>
<organism evidence="10 11">
    <name type="scientific">Galendromus occidentalis</name>
    <name type="common">western predatory mite</name>
    <dbReference type="NCBI Taxonomy" id="34638"/>
    <lineage>
        <taxon>Eukaryota</taxon>
        <taxon>Metazoa</taxon>
        <taxon>Ecdysozoa</taxon>
        <taxon>Arthropoda</taxon>
        <taxon>Chelicerata</taxon>
        <taxon>Arachnida</taxon>
        <taxon>Acari</taxon>
        <taxon>Parasitiformes</taxon>
        <taxon>Mesostigmata</taxon>
        <taxon>Gamasina</taxon>
        <taxon>Phytoseioidea</taxon>
        <taxon>Phytoseiidae</taxon>
        <taxon>Typhlodrominae</taxon>
        <taxon>Galendromus</taxon>
    </lineage>
</organism>
<dbReference type="Gene3D" id="3.30.40.10">
    <property type="entry name" value="Zinc/RING finger domain, C3HC4 (zinc finger)"/>
    <property type="match status" value="1"/>
</dbReference>
<evidence type="ECO:0000259" key="9">
    <source>
        <dbReference type="PROSITE" id="PS50089"/>
    </source>
</evidence>
<dbReference type="AlphaFoldDB" id="A0AAJ7L847"/>
<keyword evidence="5 8" id="KW-0479">Metal-binding</keyword>
<dbReference type="GeneID" id="108865016"/>
<dbReference type="KEGG" id="goe:108865016"/>
<evidence type="ECO:0000313" key="10">
    <source>
        <dbReference type="Proteomes" id="UP000694867"/>
    </source>
</evidence>
<dbReference type="GO" id="GO:0008270">
    <property type="term" value="F:zinc ion binding"/>
    <property type="evidence" value="ECO:0007669"/>
    <property type="project" value="UniProtKB-KW"/>
</dbReference>
<dbReference type="PANTHER" id="PTHR12313">
    <property type="entry name" value="E3 UBIQUITIN-PROTEIN LIGASE RNF5-RELATED"/>
    <property type="match status" value="1"/>
</dbReference>
<dbReference type="Proteomes" id="UP000694867">
    <property type="component" value="Unplaced"/>
</dbReference>
<keyword evidence="6" id="KW-0833">Ubl conjugation pathway</keyword>
<reference evidence="11" key="1">
    <citation type="submission" date="2025-08" db="UniProtKB">
        <authorList>
            <consortium name="RefSeq"/>
        </authorList>
    </citation>
    <scope>IDENTIFICATION</scope>
</reference>
<gene>
    <name evidence="11" type="primary">LOC108865016</name>
</gene>
<evidence type="ECO:0000256" key="3">
    <source>
        <dbReference type="ARBA" id="ARBA00012483"/>
    </source>
</evidence>
<evidence type="ECO:0000256" key="7">
    <source>
        <dbReference type="ARBA" id="ARBA00022833"/>
    </source>
</evidence>
<evidence type="ECO:0000256" key="1">
    <source>
        <dbReference type="ARBA" id="ARBA00000900"/>
    </source>
</evidence>
<comment type="pathway">
    <text evidence="2">Protein modification; protein ubiquitination.</text>
</comment>